<evidence type="ECO:0000313" key="3">
    <source>
        <dbReference type="Proteomes" id="UP000198850"/>
    </source>
</evidence>
<evidence type="ECO:0000256" key="1">
    <source>
        <dbReference type="SAM" id="MobiDB-lite"/>
    </source>
</evidence>
<accession>A0A1H4G8I3</accession>
<dbReference type="STRING" id="425514.SAMN05443550_10979"/>
<gene>
    <name evidence="2" type="ORF">SAMN05443550_10979</name>
</gene>
<protein>
    <submittedName>
        <fullName evidence="2">Uncharacterized protein</fullName>
    </submittedName>
</protein>
<feature type="region of interest" description="Disordered" evidence="1">
    <location>
        <begin position="1"/>
        <end position="21"/>
    </location>
</feature>
<dbReference type="OrthoDB" id="983149at2"/>
<feature type="compositionally biased region" description="Polar residues" evidence="1">
    <location>
        <begin position="1"/>
        <end position="11"/>
    </location>
</feature>
<evidence type="ECO:0000313" key="2">
    <source>
        <dbReference type="EMBL" id="SEB05320.1"/>
    </source>
</evidence>
<organism evidence="2 3">
    <name type="scientific">Pedobacter hartonius</name>
    <dbReference type="NCBI Taxonomy" id="425514"/>
    <lineage>
        <taxon>Bacteria</taxon>
        <taxon>Pseudomonadati</taxon>
        <taxon>Bacteroidota</taxon>
        <taxon>Sphingobacteriia</taxon>
        <taxon>Sphingobacteriales</taxon>
        <taxon>Sphingobacteriaceae</taxon>
        <taxon>Pedobacter</taxon>
    </lineage>
</organism>
<dbReference type="EMBL" id="FNRA01000009">
    <property type="protein sequence ID" value="SEB05320.1"/>
    <property type="molecule type" value="Genomic_DNA"/>
</dbReference>
<dbReference type="AlphaFoldDB" id="A0A1H4G8I3"/>
<name>A0A1H4G8I3_9SPHI</name>
<dbReference type="RefSeq" id="WP_090558343.1">
    <property type="nucleotide sequence ID" value="NZ_FNRA01000009.1"/>
</dbReference>
<keyword evidence="3" id="KW-1185">Reference proteome</keyword>
<reference evidence="2 3" key="1">
    <citation type="submission" date="2016-10" db="EMBL/GenBank/DDBJ databases">
        <authorList>
            <person name="de Groot N.N."/>
        </authorList>
    </citation>
    <scope>NUCLEOTIDE SEQUENCE [LARGE SCALE GENOMIC DNA]</scope>
    <source>
        <strain evidence="2 3">DSM 19033</strain>
    </source>
</reference>
<proteinExistence type="predicted"/>
<dbReference type="Proteomes" id="UP000198850">
    <property type="component" value="Unassembled WGS sequence"/>
</dbReference>
<sequence>MATANHFSRTANAGKKADREIHTTGKGRIAFHQDLKQKIKKGSLDAVSYYNQYIKSLLSIHKESSETLNWDQLVNEPEPKLPLRQSLNQGRAEQEYRDYRPTVLDKMLGQSKKKKKELLRKAEQAKRNDDMIYNATLREFKNNRQDWKTIQLIIKGIREADPAAYKDAIEFFDPFHQISQFGSILQYETFSEHIVVNLHVNSTEIVPDYIVCEATSGKVTHSEMSMPEFHELCHHHLCGSVLRVGRETFALLPVKFVYVNVYSNLWNTATGLAESKVVLSVKFNPDDLMKMNFNALNGPDYLTNFQHNLDFSISKGFSPTQVLKN</sequence>